<dbReference type="AlphaFoldDB" id="A0A3L6L041"/>
<dbReference type="InterPro" id="IPR040091">
    <property type="entry name" value="LRRC56"/>
</dbReference>
<protein>
    <submittedName>
        <fullName evidence="2">Leucine-rich repeat protein (LRRP)</fullName>
    </submittedName>
</protein>
<feature type="region of interest" description="Disordered" evidence="1">
    <location>
        <begin position="431"/>
        <end position="538"/>
    </location>
</feature>
<dbReference type="PROSITE" id="PS51450">
    <property type="entry name" value="LRR"/>
    <property type="match status" value="1"/>
</dbReference>
<feature type="region of interest" description="Disordered" evidence="1">
    <location>
        <begin position="1"/>
        <end position="149"/>
    </location>
</feature>
<evidence type="ECO:0000256" key="1">
    <source>
        <dbReference type="SAM" id="MobiDB-lite"/>
    </source>
</evidence>
<feature type="compositionally biased region" description="Polar residues" evidence="1">
    <location>
        <begin position="456"/>
        <end position="471"/>
    </location>
</feature>
<evidence type="ECO:0000313" key="3">
    <source>
        <dbReference type="Proteomes" id="UP000266743"/>
    </source>
</evidence>
<sequence>MKKSTVLDARPTGPLPRRPQQPSPVEVKNSSQVEKNNARGSWRKLSPLGRQQEEQGGLIHSQSQSLDTSFAPNTNTTLGSTDVNLNSGVRDRPSPRHSIMHRRETRPLLPSNPTDSGVYASEDCGSSSAGFPRFSSMGNMDKSRDNGQLPDGLCTGGSEVTHSSAVHGEAITDELLRRLTRCSDLKAVSSAQFQLDFGTLRCVESISARMPQLNSLKLNNSRITELRVLGTNYANLRRLWISNCLVSSVSGVGACAPVLEELYASFNSISDIDALTEVSSTLQVVDLEGNDIRDTDMLKRTLPQLKKMKHLVLKGNPVASSETIVELSHSSEEKGTRQRKVSYSKLIGHLMPDLQYLDDAEISNTSLQKSARVQKKHHSAHVDPLEICIRDEYLFVQECIRECGFDALGASGADEMHGSYSRLNVSLISSRSHQLKHNKPSYDRNRPSVAVRSLRKNSQSTASSGDSTNQGCDGGKPRPSCQRWGPTQRTSRLFTGRVTSVGAPKARCRQLPPLKETPASPSTEGLGNEPGNDDQRQQESGAMMQLALKPVPPDANSTRGERKQQNTTSPICGLTAAKGNVYAFDVCDDDDDELEKSKESLMHRVRLGNSATSQQATFMGSGTAKSTNSELADSGLSFLLHRLSTCTHPSGADPPDQRNEQQQEQPTTAGATSRCLDDLETPGDGPLESLNGTPEKDWEWRRELMQSVVDIRKMTSEAALKERVQGSKEVDGGGLEKVESEDEEDVSPVVF</sequence>
<accession>A0A3L6L041</accession>
<dbReference type="PANTHER" id="PTHR22708">
    <property type="entry name" value="LEUCINE-RICH REPEAT-CONTAINING PROTEIN 56"/>
    <property type="match status" value="1"/>
</dbReference>
<dbReference type="SUPFAM" id="SSF52058">
    <property type="entry name" value="L domain-like"/>
    <property type="match status" value="1"/>
</dbReference>
<feature type="compositionally biased region" description="Polar residues" evidence="1">
    <location>
        <begin position="60"/>
        <end position="87"/>
    </location>
</feature>
<dbReference type="Proteomes" id="UP000266743">
    <property type="component" value="Chromosome 10"/>
</dbReference>
<dbReference type="InterPro" id="IPR001611">
    <property type="entry name" value="Leu-rich_rpt"/>
</dbReference>
<evidence type="ECO:0000313" key="2">
    <source>
        <dbReference type="EMBL" id="RHW69071.1"/>
    </source>
</evidence>
<comment type="caution">
    <text evidence="2">The sequence shown here is derived from an EMBL/GenBank/DDBJ whole genome shotgun (WGS) entry which is preliminary data.</text>
</comment>
<feature type="region of interest" description="Disordered" evidence="1">
    <location>
        <begin position="550"/>
        <end position="571"/>
    </location>
</feature>
<reference evidence="2 3" key="1">
    <citation type="submission" date="2018-09" db="EMBL/GenBank/DDBJ databases">
        <title>whole genome sequence of T. equiperdum IVM-t1 strain.</title>
        <authorList>
            <person name="Suganuma K."/>
        </authorList>
    </citation>
    <scope>NUCLEOTIDE SEQUENCE [LARGE SCALE GENOMIC DNA]</scope>
    <source>
        <strain evidence="2 3">IVM-t1</strain>
    </source>
</reference>
<gene>
    <name evidence="2" type="ORF">DPX39_100159600</name>
</gene>
<feature type="region of interest" description="Disordered" evidence="1">
    <location>
        <begin position="717"/>
        <end position="751"/>
    </location>
</feature>
<dbReference type="Gene3D" id="3.80.10.10">
    <property type="entry name" value="Ribonuclease Inhibitor"/>
    <property type="match status" value="1"/>
</dbReference>
<organism evidence="2 3">
    <name type="scientific">Trypanosoma brucei equiperdum</name>
    <dbReference type="NCBI Taxonomy" id="630700"/>
    <lineage>
        <taxon>Eukaryota</taxon>
        <taxon>Discoba</taxon>
        <taxon>Euglenozoa</taxon>
        <taxon>Kinetoplastea</taxon>
        <taxon>Metakinetoplastina</taxon>
        <taxon>Trypanosomatida</taxon>
        <taxon>Trypanosomatidae</taxon>
        <taxon>Trypanosoma</taxon>
    </lineage>
</organism>
<feature type="compositionally biased region" description="Pro residues" evidence="1">
    <location>
        <begin position="13"/>
        <end position="22"/>
    </location>
</feature>
<name>A0A3L6L041_9TRYP</name>
<proteinExistence type="predicted"/>
<dbReference type="EMBL" id="QSBY01000010">
    <property type="protein sequence ID" value="RHW69071.1"/>
    <property type="molecule type" value="Genomic_DNA"/>
</dbReference>
<feature type="compositionally biased region" description="Basic and acidic residues" evidence="1">
    <location>
        <begin position="717"/>
        <end position="738"/>
    </location>
</feature>
<feature type="region of interest" description="Disordered" evidence="1">
    <location>
        <begin position="645"/>
        <end position="698"/>
    </location>
</feature>
<feature type="compositionally biased region" description="Acidic residues" evidence="1">
    <location>
        <begin position="739"/>
        <end position="751"/>
    </location>
</feature>
<feature type="compositionally biased region" description="Polar residues" evidence="1">
    <location>
        <begin position="662"/>
        <end position="671"/>
    </location>
</feature>
<dbReference type="PANTHER" id="PTHR22708:SF0">
    <property type="entry name" value="LEUCINE-RICH REPEAT-CONTAINING PROTEIN 56"/>
    <property type="match status" value="1"/>
</dbReference>
<feature type="compositionally biased region" description="Polar residues" evidence="1">
    <location>
        <begin position="28"/>
        <end position="39"/>
    </location>
</feature>
<dbReference type="InterPro" id="IPR032675">
    <property type="entry name" value="LRR_dom_sf"/>
</dbReference>